<dbReference type="InterPro" id="IPR053137">
    <property type="entry name" value="NLR-like"/>
</dbReference>
<dbReference type="GO" id="GO:0009116">
    <property type="term" value="P:nucleoside metabolic process"/>
    <property type="evidence" value="ECO:0007669"/>
    <property type="project" value="InterPro"/>
</dbReference>
<evidence type="ECO:0000259" key="3">
    <source>
        <dbReference type="Pfam" id="PF00931"/>
    </source>
</evidence>
<dbReference type="SUPFAM" id="SSF48452">
    <property type="entry name" value="TPR-like"/>
    <property type="match status" value="1"/>
</dbReference>
<dbReference type="PRINTS" id="PR00364">
    <property type="entry name" value="DISEASERSIST"/>
</dbReference>
<feature type="signal peptide" evidence="2">
    <location>
        <begin position="1"/>
        <end position="19"/>
    </location>
</feature>
<sequence>MMSWLWVWVQAAFTPWALETSPANSYPGSLQVVHATYVFGRLAQLAIFSHTTVEKLRGSEVRRVADDCSPWKTCHGLGTDNDGAENAFEVKHWQNATHHSLRSIISVTRARGEADFLRHLRIIEERPEFRRSDTTIHPMVHYGTILSGNSVIKSKGRRDYLRDRYGGIAVEMEAAGIMTRIPVAVIRGISDFVDSSKNDSWQPYAAITAAAYAKEVLTKLPPEARGSCPDARLAQFKPERWTFVGREAELGYLDEELGLRAQQPLQKSIAAVWGIIGVGKSQLASRFVHQQRSKHPEREIFWVNGETQEAFEQSVAMMLSEDVRLSGKVQTKSPQKEAMDHVHTFFNELSRLKDQRWLLVIDGINEKPFPSSPDRWPFSVHGLIRNLKRYYILLTARRRDVIEEYHPNRELKGLTIEDAANLLRSRVDARLIEAGVEELGHFFKGHPLTLRLAASILSSHHYTAIEYLDKWKDHEIDENPTIISKYLFLPIEQSFRELESTDPIAAKDLWYELCLIALEETYPTWLCNHARERKSFRSFCPILADLSFIELKHTVDGHQLWEIHPAIQAVARQSTNTNEQEYIQCRWGPYTDLIELEALGRLFRHTGQFDQASLIYRMIEKALNQKTLTMPEAEFLADVFTNLGLVYIKQQRFDLAPHTFERSSNLRSQFGGLSPDISISTLYIKSEAEENLYQYGLTKDERKQLYICILNDMGEVLLQKGSVAAATDIFFHIFDSQRGVLGESHPTIVSTKLNLGKANAQLGEFSIANSLLGDVIAIYTEWWGRRHPVTMRAVDELALAFMEESEHKNALGVCAASEQQNAERLWKEVLDFYENTYGSQSDMAGRIKINLQCLYSSKLGHRQARLRDNKNKMSFARALYGSQDLYYLTILAVSSR</sequence>
<keyword evidence="2" id="KW-0732">Signal</keyword>
<dbReference type="VEuPathDB" id="FungiDB:F9C07_2232634"/>
<dbReference type="SUPFAM" id="SSF52540">
    <property type="entry name" value="P-loop containing nucleoside triphosphate hydrolases"/>
    <property type="match status" value="1"/>
</dbReference>
<feature type="repeat" description="TPR" evidence="1">
    <location>
        <begin position="637"/>
        <end position="670"/>
    </location>
</feature>
<dbReference type="Gene3D" id="3.40.50.1580">
    <property type="entry name" value="Nucleoside phosphorylase domain"/>
    <property type="match status" value="1"/>
</dbReference>
<dbReference type="PANTHER" id="PTHR46082">
    <property type="entry name" value="ATP/GTP-BINDING PROTEIN-RELATED"/>
    <property type="match status" value="1"/>
</dbReference>
<dbReference type="InterPro" id="IPR002182">
    <property type="entry name" value="NB-ARC"/>
</dbReference>
<name>A0A5N6GFW9_ASPFL</name>
<evidence type="ECO:0000313" key="4">
    <source>
        <dbReference type="EMBL" id="KAB8240264.1"/>
    </source>
</evidence>
<evidence type="ECO:0000256" key="1">
    <source>
        <dbReference type="PROSITE-ProRule" id="PRU00339"/>
    </source>
</evidence>
<dbReference type="Gene3D" id="1.25.40.10">
    <property type="entry name" value="Tetratricopeptide repeat domain"/>
    <property type="match status" value="2"/>
</dbReference>
<dbReference type="InterPro" id="IPR027417">
    <property type="entry name" value="P-loop_NTPase"/>
</dbReference>
<proteinExistence type="predicted"/>
<dbReference type="InterPro" id="IPR035994">
    <property type="entry name" value="Nucleoside_phosphorylase_sf"/>
</dbReference>
<dbReference type="Gene3D" id="3.40.50.300">
    <property type="entry name" value="P-loop containing nucleotide triphosphate hydrolases"/>
    <property type="match status" value="1"/>
</dbReference>
<dbReference type="EMBL" id="ML734759">
    <property type="protein sequence ID" value="KAB8240264.1"/>
    <property type="molecule type" value="Genomic_DNA"/>
</dbReference>
<dbReference type="Proteomes" id="UP000325434">
    <property type="component" value="Unassembled WGS sequence"/>
</dbReference>
<evidence type="ECO:0000256" key="2">
    <source>
        <dbReference type="SAM" id="SignalP"/>
    </source>
</evidence>
<accession>A0A5N6GFW9</accession>
<dbReference type="PANTHER" id="PTHR46082:SF11">
    <property type="entry name" value="AAA+ ATPASE DOMAIN-CONTAINING PROTEIN-RELATED"/>
    <property type="match status" value="1"/>
</dbReference>
<dbReference type="InterPro" id="IPR011990">
    <property type="entry name" value="TPR-like_helical_dom_sf"/>
</dbReference>
<dbReference type="GO" id="GO:0043531">
    <property type="term" value="F:ADP binding"/>
    <property type="evidence" value="ECO:0007669"/>
    <property type="project" value="InterPro"/>
</dbReference>
<keyword evidence="1" id="KW-0802">TPR repeat</keyword>
<dbReference type="SUPFAM" id="SSF53167">
    <property type="entry name" value="Purine and uridine phosphorylases"/>
    <property type="match status" value="1"/>
</dbReference>
<dbReference type="Pfam" id="PF00931">
    <property type="entry name" value="NB-ARC"/>
    <property type="match status" value="1"/>
</dbReference>
<dbReference type="AlphaFoldDB" id="A0A5N6GFW9"/>
<gene>
    <name evidence="4" type="ORF">BDV35DRAFT_402303</name>
</gene>
<dbReference type="InterPro" id="IPR019734">
    <property type="entry name" value="TPR_rpt"/>
</dbReference>
<dbReference type="VEuPathDB" id="FungiDB:F9C07_2232633"/>
<feature type="domain" description="NB-ARC" evidence="3">
    <location>
        <begin position="266"/>
        <end position="427"/>
    </location>
</feature>
<organism evidence="4">
    <name type="scientific">Aspergillus flavus</name>
    <dbReference type="NCBI Taxonomy" id="5059"/>
    <lineage>
        <taxon>Eukaryota</taxon>
        <taxon>Fungi</taxon>
        <taxon>Dikarya</taxon>
        <taxon>Ascomycota</taxon>
        <taxon>Pezizomycotina</taxon>
        <taxon>Eurotiomycetes</taxon>
        <taxon>Eurotiomycetidae</taxon>
        <taxon>Eurotiales</taxon>
        <taxon>Aspergillaceae</taxon>
        <taxon>Aspergillus</taxon>
        <taxon>Aspergillus subgen. Circumdati</taxon>
    </lineage>
</organism>
<dbReference type="PROSITE" id="PS50005">
    <property type="entry name" value="TPR"/>
    <property type="match status" value="1"/>
</dbReference>
<feature type="chain" id="PRO_5024859234" description="NB-ARC domain-containing protein" evidence="2">
    <location>
        <begin position="20"/>
        <end position="896"/>
    </location>
</feature>
<dbReference type="GO" id="GO:0003824">
    <property type="term" value="F:catalytic activity"/>
    <property type="evidence" value="ECO:0007669"/>
    <property type="project" value="InterPro"/>
</dbReference>
<protein>
    <recommendedName>
        <fullName evidence="3">NB-ARC domain-containing protein</fullName>
    </recommendedName>
</protein>
<reference evidence="4" key="1">
    <citation type="submission" date="2019-04" db="EMBL/GenBank/DDBJ databases">
        <title>Friends and foes A comparative genomics study of 23 Aspergillus species from section Flavi.</title>
        <authorList>
            <consortium name="DOE Joint Genome Institute"/>
            <person name="Kjaerbolling I."/>
            <person name="Vesth T."/>
            <person name="Frisvad J.C."/>
            <person name="Nybo J.L."/>
            <person name="Theobald S."/>
            <person name="Kildgaard S."/>
            <person name="Isbrandt T."/>
            <person name="Kuo A."/>
            <person name="Sato A."/>
            <person name="Lyhne E.K."/>
            <person name="Kogle M.E."/>
            <person name="Wiebenga A."/>
            <person name="Kun R.S."/>
            <person name="Lubbers R.J."/>
            <person name="Makela M.R."/>
            <person name="Barry K."/>
            <person name="Chovatia M."/>
            <person name="Clum A."/>
            <person name="Daum C."/>
            <person name="Haridas S."/>
            <person name="He G."/>
            <person name="LaButti K."/>
            <person name="Lipzen A."/>
            <person name="Mondo S."/>
            <person name="Riley R."/>
            <person name="Salamov A."/>
            <person name="Simmons B.A."/>
            <person name="Magnuson J.K."/>
            <person name="Henrissat B."/>
            <person name="Mortensen U.H."/>
            <person name="Larsen T.O."/>
            <person name="Devries R.P."/>
            <person name="Grigoriev I.V."/>
            <person name="Machida M."/>
            <person name="Baker S.E."/>
            <person name="Andersen M.R."/>
        </authorList>
    </citation>
    <scope>NUCLEOTIDE SEQUENCE [LARGE SCALE GENOMIC DNA]</scope>
    <source>
        <strain evidence="4">CBS 121.62</strain>
    </source>
</reference>
<dbReference type="VEuPathDB" id="FungiDB:AFLA_002587"/>